<dbReference type="Proteomes" id="UP000231279">
    <property type="component" value="Unassembled WGS sequence"/>
</dbReference>
<dbReference type="InterPro" id="IPR021410">
    <property type="entry name" value="FAF"/>
</dbReference>
<accession>A0A2G9G6C7</accession>
<comment type="caution">
    <text evidence="4">The sequence shown here is derived from an EMBL/GenBank/DDBJ whole genome shotgun (WGS) entry which is preliminary data.</text>
</comment>
<feature type="compositionally biased region" description="Acidic residues" evidence="2">
    <location>
        <begin position="204"/>
        <end position="223"/>
    </location>
</feature>
<protein>
    <recommendedName>
        <fullName evidence="3">FAF domain-containing protein</fullName>
    </recommendedName>
</protein>
<evidence type="ECO:0000313" key="5">
    <source>
        <dbReference type="Proteomes" id="UP000231279"/>
    </source>
</evidence>
<dbReference type="OrthoDB" id="676808at2759"/>
<evidence type="ECO:0000256" key="2">
    <source>
        <dbReference type="SAM" id="MobiDB-lite"/>
    </source>
</evidence>
<keyword evidence="5" id="KW-1185">Reference proteome</keyword>
<feature type="region of interest" description="Disordered" evidence="2">
    <location>
        <begin position="126"/>
        <end position="171"/>
    </location>
</feature>
<evidence type="ECO:0000313" key="4">
    <source>
        <dbReference type="EMBL" id="PIN00480.1"/>
    </source>
</evidence>
<comment type="similarity">
    <text evidence="1">Belongs to the fantastic four family.</text>
</comment>
<feature type="compositionally biased region" description="Polar residues" evidence="2">
    <location>
        <begin position="142"/>
        <end position="151"/>
    </location>
</feature>
<evidence type="ECO:0000259" key="3">
    <source>
        <dbReference type="Pfam" id="PF11250"/>
    </source>
</evidence>
<feature type="region of interest" description="Disordered" evidence="2">
    <location>
        <begin position="65"/>
        <end position="108"/>
    </location>
</feature>
<dbReference type="EMBL" id="NKXS01006941">
    <property type="protein sequence ID" value="PIN00480.1"/>
    <property type="molecule type" value="Genomic_DNA"/>
</dbReference>
<name>A0A2G9G6C7_9LAMI</name>
<dbReference type="STRING" id="429701.A0A2G9G6C7"/>
<sequence>MAACGGLEHIFDNPLPESPTFLETLSPWKQIKSLKTVDHSSFTDIFGGLCFEDNHVHVHDRHELSSSSSPLSCLSSSSAVDIPKTDDNGKNGTSSYEKKQYGHSESFSSMNSESLSLCTEGLGLESCDDVEDDRQPQEERTSSFTRNTPAENQWGEIKRSRTSIGEFPPPISCIGRSGKPWVCFKSFRQDGRENGRLRLQFIQSDDEIFEEDEEDEEEDEEEDAGRHDDDDDTNGEKGEENIESGKWLP</sequence>
<reference evidence="5" key="1">
    <citation type="journal article" date="2018" name="Gigascience">
        <title>Genome assembly of the Pink Ipe (Handroanthus impetiginosus, Bignoniaceae), a highly valued, ecologically keystone Neotropical timber forest tree.</title>
        <authorList>
            <person name="Silva-Junior O.B."/>
            <person name="Grattapaglia D."/>
            <person name="Novaes E."/>
            <person name="Collevatti R.G."/>
        </authorList>
    </citation>
    <scope>NUCLEOTIDE SEQUENCE [LARGE SCALE GENOMIC DNA]</scope>
    <source>
        <strain evidence="5">cv. UFG-1</strain>
    </source>
</reference>
<gene>
    <name evidence="4" type="ORF">CDL12_27015</name>
</gene>
<evidence type="ECO:0000256" key="1">
    <source>
        <dbReference type="ARBA" id="ARBA00008690"/>
    </source>
</evidence>
<feature type="domain" description="FAF" evidence="3">
    <location>
        <begin position="166"/>
        <end position="192"/>
    </location>
</feature>
<dbReference type="InterPro" id="IPR046431">
    <property type="entry name" value="FAF_dom"/>
</dbReference>
<organism evidence="4 5">
    <name type="scientific">Handroanthus impetiginosus</name>
    <dbReference type="NCBI Taxonomy" id="429701"/>
    <lineage>
        <taxon>Eukaryota</taxon>
        <taxon>Viridiplantae</taxon>
        <taxon>Streptophyta</taxon>
        <taxon>Embryophyta</taxon>
        <taxon>Tracheophyta</taxon>
        <taxon>Spermatophyta</taxon>
        <taxon>Magnoliopsida</taxon>
        <taxon>eudicotyledons</taxon>
        <taxon>Gunneridae</taxon>
        <taxon>Pentapetalae</taxon>
        <taxon>asterids</taxon>
        <taxon>lamiids</taxon>
        <taxon>Lamiales</taxon>
        <taxon>Bignoniaceae</taxon>
        <taxon>Crescentiina</taxon>
        <taxon>Tabebuia alliance</taxon>
        <taxon>Handroanthus</taxon>
    </lineage>
</organism>
<dbReference type="PANTHER" id="PTHR33155:SF9">
    <property type="entry name" value="FANTASTIC FOUR-LIKE PROTEIN (DUF3049)"/>
    <property type="match status" value="1"/>
</dbReference>
<feature type="region of interest" description="Disordered" evidence="2">
    <location>
        <begin position="198"/>
        <end position="249"/>
    </location>
</feature>
<dbReference type="PANTHER" id="PTHR33155">
    <property type="entry name" value="FANTASTIC FOUR-LIKE PROTEIN (DUF3049)"/>
    <property type="match status" value="1"/>
</dbReference>
<feature type="compositionally biased region" description="Basic and acidic residues" evidence="2">
    <location>
        <begin position="224"/>
        <end position="240"/>
    </location>
</feature>
<dbReference type="Pfam" id="PF11250">
    <property type="entry name" value="FAF"/>
    <property type="match status" value="1"/>
</dbReference>
<proteinExistence type="inferred from homology"/>
<dbReference type="AlphaFoldDB" id="A0A2G9G6C7"/>
<feature type="compositionally biased region" description="Low complexity" evidence="2">
    <location>
        <begin position="65"/>
        <end position="78"/>
    </location>
</feature>